<dbReference type="RefSeq" id="WP_093839042.1">
    <property type="nucleotide sequence ID" value="NZ_FOLM01000006.1"/>
</dbReference>
<evidence type="ECO:0000256" key="1">
    <source>
        <dbReference type="SAM" id="SignalP"/>
    </source>
</evidence>
<organism evidence="2 3">
    <name type="scientific">Streptomyces aidingensis</name>
    <dbReference type="NCBI Taxonomy" id="910347"/>
    <lineage>
        <taxon>Bacteria</taxon>
        <taxon>Bacillati</taxon>
        <taxon>Actinomycetota</taxon>
        <taxon>Actinomycetes</taxon>
        <taxon>Kitasatosporales</taxon>
        <taxon>Streptomycetaceae</taxon>
        <taxon>Streptomyces</taxon>
    </lineage>
</organism>
<gene>
    <name evidence="2" type="ORF">SAMN05421773_106166</name>
</gene>
<protein>
    <submittedName>
        <fullName evidence="2">Peptidase inhibitor family I36</fullName>
    </submittedName>
</protein>
<feature type="chain" id="PRO_5038872568" evidence="1">
    <location>
        <begin position="25"/>
        <end position="124"/>
    </location>
</feature>
<evidence type="ECO:0000313" key="2">
    <source>
        <dbReference type="EMBL" id="SFC82257.1"/>
    </source>
</evidence>
<evidence type="ECO:0000313" key="3">
    <source>
        <dbReference type="Proteomes" id="UP000199207"/>
    </source>
</evidence>
<dbReference type="AlphaFoldDB" id="A0A1I1M9R8"/>
<dbReference type="EMBL" id="FOLM01000006">
    <property type="protein sequence ID" value="SFC82257.1"/>
    <property type="molecule type" value="Genomic_DNA"/>
</dbReference>
<dbReference type="Proteomes" id="UP000199207">
    <property type="component" value="Unassembled WGS sequence"/>
</dbReference>
<dbReference type="OrthoDB" id="3537750at2"/>
<accession>A0A1I1M9R8</accession>
<feature type="signal peptide" evidence="1">
    <location>
        <begin position="1"/>
        <end position="24"/>
    </location>
</feature>
<proteinExistence type="predicted"/>
<reference evidence="2 3" key="1">
    <citation type="submission" date="2016-10" db="EMBL/GenBank/DDBJ databases">
        <authorList>
            <person name="de Groot N.N."/>
        </authorList>
    </citation>
    <scope>NUCLEOTIDE SEQUENCE [LARGE SCALE GENOMIC DNA]</scope>
    <source>
        <strain evidence="2 3">CGMCC 4.5739</strain>
    </source>
</reference>
<name>A0A1I1M9R8_9ACTN</name>
<sequence length="124" mass="13518">MSPRRHRVLFTLITTAGLGMTLLAGGPVATASQAAAPICGENEICFWEKNDFVGTPWRWSPANGYRDMPSHLHDNVGSFMANAPGCFIDWQPEERRTVAPGDYSRAYQADGKFGSRIDAVAPSC</sequence>
<dbReference type="Pfam" id="PF03995">
    <property type="entry name" value="Inhibitor_I36"/>
    <property type="match status" value="1"/>
</dbReference>
<keyword evidence="3" id="KW-1185">Reference proteome</keyword>
<keyword evidence="1" id="KW-0732">Signal</keyword>
<dbReference type="STRING" id="910347.SAMN05421773_106166"/>